<organism evidence="3 4">
    <name type="scientific">Variovorax humicola</name>
    <dbReference type="NCBI Taxonomy" id="1769758"/>
    <lineage>
        <taxon>Bacteria</taxon>
        <taxon>Pseudomonadati</taxon>
        <taxon>Pseudomonadota</taxon>
        <taxon>Betaproteobacteria</taxon>
        <taxon>Burkholderiales</taxon>
        <taxon>Comamonadaceae</taxon>
        <taxon>Variovorax</taxon>
    </lineage>
</organism>
<name>A0ABU8WD72_9BURK</name>
<dbReference type="Pfam" id="PF06863">
    <property type="entry name" value="DUF1254"/>
    <property type="match status" value="1"/>
</dbReference>
<feature type="domain" description="DUF1214" evidence="1">
    <location>
        <begin position="230"/>
        <end position="314"/>
    </location>
</feature>
<dbReference type="EMBL" id="JBBKZV010000070">
    <property type="protein sequence ID" value="MEJ8827434.1"/>
    <property type="molecule type" value="Genomic_DNA"/>
</dbReference>
<evidence type="ECO:0000313" key="3">
    <source>
        <dbReference type="EMBL" id="MEJ8827434.1"/>
    </source>
</evidence>
<dbReference type="Gene3D" id="2.60.120.600">
    <property type="entry name" value="Domain of unknown function DUF1214, C-terminal domain"/>
    <property type="match status" value="1"/>
</dbReference>
<dbReference type="InterPro" id="IPR010621">
    <property type="entry name" value="DUF1214"/>
</dbReference>
<evidence type="ECO:0000259" key="1">
    <source>
        <dbReference type="Pfam" id="PF06742"/>
    </source>
</evidence>
<dbReference type="Proteomes" id="UP001363010">
    <property type="component" value="Unassembled WGS sequence"/>
</dbReference>
<comment type="caution">
    <text evidence="3">The sequence shown here is derived from an EMBL/GenBank/DDBJ whole genome shotgun (WGS) entry which is preliminary data.</text>
</comment>
<sequence>MYRHLLLPRRRLNTSIQAAEPVTPDNFLRAETDSYFKKKVDDGMFGKFVHVREPAPADKQLIVRMNRDTLYSFGVFDLAQPVTILKPDPGKRFQSMVVINEDHYIKLTAYEAGEYTLTREMIGTRYVQVAFRTLVNPADPADVKAANALQDKIIARQVSPGNFEIQDWDAASQKKVRDGLLLMGSTLPDSKRMFGDVGEVDPIRHLIGTAGGFGGNAEEDAVYLNVNPARNDGSTPFTLKVEKVPVDGFWSVSVYNADGYFEKNAVGVYSLNNITAKKDSEGTVTIHFGGDPKHSNYIPIAKGWNYTVRLYRPREEVLNGSWKFPEAQIAE</sequence>
<proteinExistence type="predicted"/>
<dbReference type="InterPro" id="IPR010679">
    <property type="entry name" value="DUF1254"/>
</dbReference>
<feature type="domain" description="DUF1254" evidence="2">
    <location>
        <begin position="46"/>
        <end position="153"/>
    </location>
</feature>
<dbReference type="Pfam" id="PF06742">
    <property type="entry name" value="DUF1214"/>
    <property type="match status" value="1"/>
</dbReference>
<gene>
    <name evidence="3" type="ORF">WKW80_36585</name>
</gene>
<keyword evidence="4" id="KW-1185">Reference proteome</keyword>
<protein>
    <submittedName>
        <fullName evidence="3">DUF1214 domain-containing protein</fullName>
    </submittedName>
</protein>
<accession>A0ABU8WD72</accession>
<dbReference type="RefSeq" id="WP_340368457.1">
    <property type="nucleotide sequence ID" value="NZ_JBBKZV010000070.1"/>
</dbReference>
<dbReference type="SUPFAM" id="SSF160935">
    <property type="entry name" value="VPA0735-like"/>
    <property type="match status" value="1"/>
</dbReference>
<reference evidence="3 4" key="1">
    <citation type="submission" date="2024-03" db="EMBL/GenBank/DDBJ databases">
        <title>Novel species of the genus Variovorax.</title>
        <authorList>
            <person name="Liu Q."/>
            <person name="Xin Y.-H."/>
        </authorList>
    </citation>
    <scope>NUCLEOTIDE SEQUENCE [LARGE SCALE GENOMIC DNA]</scope>
    <source>
        <strain evidence="3 4">KACC 18501</strain>
    </source>
</reference>
<evidence type="ECO:0000313" key="4">
    <source>
        <dbReference type="Proteomes" id="UP001363010"/>
    </source>
</evidence>
<dbReference type="PANTHER" id="PTHR36509">
    <property type="entry name" value="BLL3101 PROTEIN"/>
    <property type="match status" value="1"/>
</dbReference>
<evidence type="ECO:0000259" key="2">
    <source>
        <dbReference type="Pfam" id="PF06863"/>
    </source>
</evidence>
<dbReference type="InterPro" id="IPR037049">
    <property type="entry name" value="DUF1214_C_sf"/>
</dbReference>
<dbReference type="PANTHER" id="PTHR36509:SF2">
    <property type="entry name" value="BLL3101 PROTEIN"/>
    <property type="match status" value="1"/>
</dbReference>